<comment type="caution">
    <text evidence="1">The sequence shown here is derived from an EMBL/GenBank/DDBJ whole genome shotgun (WGS) entry which is preliminary data.</text>
</comment>
<name>A0ABT0H1M3_9HYPH</name>
<evidence type="ECO:0000313" key="2">
    <source>
        <dbReference type="Proteomes" id="UP001431221"/>
    </source>
</evidence>
<organism evidence="1 2">
    <name type="scientific">Roseibium sediminicola</name>
    <dbReference type="NCBI Taxonomy" id="2933272"/>
    <lineage>
        <taxon>Bacteria</taxon>
        <taxon>Pseudomonadati</taxon>
        <taxon>Pseudomonadota</taxon>
        <taxon>Alphaproteobacteria</taxon>
        <taxon>Hyphomicrobiales</taxon>
        <taxon>Stappiaceae</taxon>
        <taxon>Roseibium</taxon>
    </lineage>
</organism>
<keyword evidence="2" id="KW-1185">Reference proteome</keyword>
<evidence type="ECO:0000313" key="1">
    <source>
        <dbReference type="EMBL" id="MCK7615559.1"/>
    </source>
</evidence>
<dbReference type="EMBL" id="JALNMJ010000027">
    <property type="protein sequence ID" value="MCK7615559.1"/>
    <property type="molecule type" value="Genomic_DNA"/>
</dbReference>
<reference evidence="1" key="1">
    <citation type="submission" date="2022-04" db="EMBL/GenBank/DDBJ databases">
        <title>Roseibium sp. CAU 1639 isolated from mud.</title>
        <authorList>
            <person name="Kim W."/>
        </authorList>
    </citation>
    <scope>NUCLEOTIDE SEQUENCE</scope>
    <source>
        <strain evidence="1">CAU 1639</strain>
    </source>
</reference>
<protein>
    <submittedName>
        <fullName evidence="1">Glycosyltransferase family 2 protein</fullName>
    </submittedName>
</protein>
<sequence>MTFPSKGPSRVTMQINTYPLDLPHFEATLDHKMRTFGSQVDRTIVTVDVRPPQSGRYKGDPKANRYMHSLETFRGLYPILEDRYENLSFHEVDYSAAEKAKVSKYFLGSEEMPDKAWDGGPFYCYFQGILDADSDYVLHMDADMLFGGQSQTWVEESIALLQQREDLLFTSPLPGPPDPGGLKGKHEGADHAFDEDTVDGRLAYRFHFVSTRVFLMDMKRFKALVGTLHLDTPPLTYRLRGKLLGNPIKALSAEQVLSLTLQRHKLGNMCFEGAGDGMYSLHPPFHFPALHAALPDLIERIEQGDIPDGQRGDYDINDSLFDMSEARQQHARHRRIKRRLKDFIAYWSARLKVS</sequence>
<gene>
    <name evidence="1" type="ORF">M0H32_25595</name>
</gene>
<dbReference type="Proteomes" id="UP001431221">
    <property type="component" value="Unassembled WGS sequence"/>
</dbReference>
<accession>A0ABT0H1M3</accession>
<dbReference type="RefSeq" id="WP_248159221.1">
    <property type="nucleotide sequence ID" value="NZ_JALNMJ010000027.1"/>
</dbReference>
<proteinExistence type="predicted"/>